<keyword evidence="2" id="KW-1185">Reference proteome</keyword>
<sequence>MTRHQAIDTFLNELSGNLHDIKAEVLVNHALQNNVHPDDFVVLNDGRFYREYRTDVYAINKIEDAWLYQLLQLKLSRSGLYDLVPEGLFHQSHTGTKSNSAAELAAQSRIDRKKEMAARKFFQPIENSLFRQRVFLEQEEENLLAGMDNGLLNDYFFTFWEFPEGLNKTAAMLLVLLLPYAHTIAGDPALMQKCLEVLLQENVTIEQVTPAVCIAPGKDNSLGMGELGNDLVCGQTFLEDFPCLQYNIGPLQQSRPVDYVTGGDNDLLLQVFNNYFAPAEADILINVEVDRTRALVELNADESPILGFAAI</sequence>
<reference evidence="1 2" key="1">
    <citation type="submission" date="2021-03" db="EMBL/GenBank/DDBJ databases">
        <title>Assistant Professor.</title>
        <authorList>
            <person name="Huq M.A."/>
        </authorList>
    </citation>
    <scope>NUCLEOTIDE SEQUENCE [LARGE SCALE GENOMIC DNA]</scope>
    <source>
        <strain evidence="1 2">MAH-29</strain>
    </source>
</reference>
<accession>A0ABS3Z6K9</accession>
<dbReference type="EMBL" id="JAGHKO010000024">
    <property type="protein sequence ID" value="MBO9205315.1"/>
    <property type="molecule type" value="Genomic_DNA"/>
</dbReference>
<protein>
    <submittedName>
        <fullName evidence="1">Uncharacterized protein</fullName>
    </submittedName>
</protein>
<comment type="caution">
    <text evidence="1">The sequence shown here is derived from an EMBL/GenBank/DDBJ whole genome shotgun (WGS) entry which is preliminary data.</text>
</comment>
<organism evidence="1 2">
    <name type="scientific">Niastella soli</name>
    <dbReference type="NCBI Taxonomy" id="2821487"/>
    <lineage>
        <taxon>Bacteria</taxon>
        <taxon>Pseudomonadati</taxon>
        <taxon>Bacteroidota</taxon>
        <taxon>Chitinophagia</taxon>
        <taxon>Chitinophagales</taxon>
        <taxon>Chitinophagaceae</taxon>
        <taxon>Niastella</taxon>
    </lineage>
</organism>
<gene>
    <name evidence="1" type="ORF">J7I42_33815</name>
</gene>
<proteinExistence type="predicted"/>
<evidence type="ECO:0000313" key="1">
    <source>
        <dbReference type="EMBL" id="MBO9205315.1"/>
    </source>
</evidence>
<name>A0ABS3Z6K9_9BACT</name>
<dbReference type="Proteomes" id="UP000677244">
    <property type="component" value="Unassembled WGS sequence"/>
</dbReference>
<evidence type="ECO:0000313" key="2">
    <source>
        <dbReference type="Proteomes" id="UP000677244"/>
    </source>
</evidence>
<dbReference type="RefSeq" id="WP_209144772.1">
    <property type="nucleotide sequence ID" value="NZ_JAGHKO010000024.1"/>
</dbReference>